<keyword evidence="2" id="KW-1185">Reference proteome</keyword>
<evidence type="ECO:0000313" key="1">
    <source>
        <dbReference type="EMBL" id="TCN63675.1"/>
    </source>
</evidence>
<gene>
    <name evidence="1" type="ORF">CLV25_11525</name>
</gene>
<protein>
    <submittedName>
        <fullName evidence="1">Uncharacterized protein</fullName>
    </submittedName>
</protein>
<dbReference type="RefSeq" id="WP_131840113.1">
    <property type="nucleotide sequence ID" value="NZ_SLWB01000015.1"/>
</dbReference>
<evidence type="ECO:0000313" key="2">
    <source>
        <dbReference type="Proteomes" id="UP000294830"/>
    </source>
</evidence>
<comment type="caution">
    <text evidence="1">The sequence shown here is derived from an EMBL/GenBank/DDBJ whole genome shotgun (WGS) entry which is preliminary data.</text>
</comment>
<name>A0A4R2E7H8_9BACT</name>
<organism evidence="1 2">
    <name type="scientific">Acetobacteroides hydrogenigenes</name>
    <dbReference type="NCBI Taxonomy" id="979970"/>
    <lineage>
        <taxon>Bacteria</taxon>
        <taxon>Pseudomonadati</taxon>
        <taxon>Bacteroidota</taxon>
        <taxon>Bacteroidia</taxon>
        <taxon>Bacteroidales</taxon>
        <taxon>Rikenellaceae</taxon>
        <taxon>Acetobacteroides</taxon>
    </lineage>
</organism>
<dbReference type="AlphaFoldDB" id="A0A4R2E7H8"/>
<dbReference type="Proteomes" id="UP000294830">
    <property type="component" value="Unassembled WGS sequence"/>
</dbReference>
<accession>A0A4R2E7H8</accession>
<proteinExistence type="predicted"/>
<dbReference type="OrthoDB" id="799440at2"/>
<reference evidence="1 2" key="1">
    <citation type="submission" date="2019-03" db="EMBL/GenBank/DDBJ databases">
        <title>Genomic Encyclopedia of Archaeal and Bacterial Type Strains, Phase II (KMG-II): from individual species to whole genera.</title>
        <authorList>
            <person name="Goeker M."/>
        </authorList>
    </citation>
    <scope>NUCLEOTIDE SEQUENCE [LARGE SCALE GENOMIC DNA]</scope>
    <source>
        <strain evidence="1 2">RL-C</strain>
    </source>
</reference>
<dbReference type="EMBL" id="SLWB01000015">
    <property type="protein sequence ID" value="TCN63675.1"/>
    <property type="molecule type" value="Genomic_DNA"/>
</dbReference>
<sequence>MRRGVLLGDDGDLMVENGGIVIGQTDDQNVSMLISASKGEFKHAPSLGVGLVDFIKKSGTSASEELKRRISVNLKADGYKVNRYSLSPAGELNLDYE</sequence>